<dbReference type="InterPro" id="IPR036024">
    <property type="entry name" value="Somatomedin_B-like_dom_sf"/>
</dbReference>
<dbReference type="OMA" id="VNEIGWT"/>
<sequence length="505" mass="56048">MASSSLIITSSAVLFLLTLAVLFAAVPADHHTPRYCAVRGCCNVTGAITISEAVARTGIARNDKCHAPYPTSNPTTLCYCDGFCQRNDPDCCPDFYEVCLGQIPPPEVILDASKTETILLCCHEGNDYQVGEVLRINCNTCTCKPVLYEFATFVCEQRDCAINPEAFGEINDGNFGWSAGNQTEFWGASKDDAMHYRLGTMKPTAAVLTMHQIQNDMPPEAIPEEFDARAQWPGLVEGVQNQGNCASSWAMSTAATASDRLAIQSNGTFKYMHLSPQHLLSCNVKRQQGCAGGHLDRAWWYMRKRGIVTEDCYPYLSGTTSDMQMRKGNCYIKGRDRVPPFCPNPTIRSQRFMSTPPYRIAQDEQQIQAEIFTNGPVQAVFNVKSDFFMYNGGVYRHVPMKTTSPASNVVFTGDQTNVQADGPLEDELGGWHSVRILGWGVDSSYPNRPLKYWLCANSWGTAWGEQGLFRVIRGENECDIEKFVVGVWANIDTDMMNPIKTNNVI</sequence>
<dbReference type="InterPro" id="IPR025660">
    <property type="entry name" value="Pept_his_AS"/>
</dbReference>
<evidence type="ECO:0000313" key="5">
    <source>
        <dbReference type="EnsemblMetazoa" id="XP_030839062"/>
    </source>
</evidence>
<accession>A0A7M7NN00</accession>
<dbReference type="InterPro" id="IPR013128">
    <property type="entry name" value="Peptidase_C1A"/>
</dbReference>
<dbReference type="PROSITE" id="PS00639">
    <property type="entry name" value="THIOL_PROTEASE_HIS"/>
    <property type="match status" value="1"/>
</dbReference>
<dbReference type="SMART" id="SM00201">
    <property type="entry name" value="SO"/>
    <property type="match status" value="1"/>
</dbReference>
<dbReference type="PROSITE" id="PS00640">
    <property type="entry name" value="THIOL_PROTEASE_ASN"/>
    <property type="match status" value="1"/>
</dbReference>
<dbReference type="InterPro" id="IPR001212">
    <property type="entry name" value="Somatomedin_B_dom"/>
</dbReference>
<dbReference type="InParanoid" id="A0A7M7NN00"/>
<keyword evidence="3" id="KW-0732">Signal</keyword>
<organism evidence="5 6">
    <name type="scientific">Strongylocentrotus purpuratus</name>
    <name type="common">Purple sea urchin</name>
    <dbReference type="NCBI Taxonomy" id="7668"/>
    <lineage>
        <taxon>Eukaryota</taxon>
        <taxon>Metazoa</taxon>
        <taxon>Echinodermata</taxon>
        <taxon>Eleutherozoa</taxon>
        <taxon>Echinozoa</taxon>
        <taxon>Echinoidea</taxon>
        <taxon>Euechinoidea</taxon>
        <taxon>Echinacea</taxon>
        <taxon>Camarodonta</taxon>
        <taxon>Echinidea</taxon>
        <taxon>Strongylocentrotidae</taxon>
        <taxon>Strongylocentrotus</taxon>
    </lineage>
</organism>
<dbReference type="CDD" id="cd02620">
    <property type="entry name" value="Peptidase_C1A_CathepsinB"/>
    <property type="match status" value="1"/>
</dbReference>
<feature type="domain" description="SMB" evidence="4">
    <location>
        <begin position="56"/>
        <end position="104"/>
    </location>
</feature>
<keyword evidence="6" id="KW-1185">Reference proteome</keyword>
<dbReference type="SUPFAM" id="SSF90188">
    <property type="entry name" value="Somatomedin B domain"/>
    <property type="match status" value="1"/>
</dbReference>
<dbReference type="EnsemblMetazoa" id="XM_030983202">
    <property type="protein sequence ID" value="XP_030839062"/>
    <property type="gene ID" value="LOC576792"/>
</dbReference>
<dbReference type="GeneID" id="576792"/>
<dbReference type="GO" id="GO:0008234">
    <property type="term" value="F:cysteine-type peptidase activity"/>
    <property type="evidence" value="ECO:0007669"/>
    <property type="project" value="InterPro"/>
</dbReference>
<evidence type="ECO:0000256" key="3">
    <source>
        <dbReference type="SAM" id="SignalP"/>
    </source>
</evidence>
<evidence type="ECO:0000259" key="4">
    <source>
        <dbReference type="PROSITE" id="PS50958"/>
    </source>
</evidence>
<dbReference type="GO" id="GO:0005764">
    <property type="term" value="C:lysosome"/>
    <property type="evidence" value="ECO:0000318"/>
    <property type="project" value="GO_Central"/>
</dbReference>
<dbReference type="SUPFAM" id="SSF54001">
    <property type="entry name" value="Cysteine proteinases"/>
    <property type="match status" value="1"/>
</dbReference>
<dbReference type="PROSITE" id="PS00524">
    <property type="entry name" value="SMB_1"/>
    <property type="match status" value="1"/>
</dbReference>
<dbReference type="AlphaFoldDB" id="A0A7M7NN00"/>
<reference evidence="5" key="2">
    <citation type="submission" date="2021-01" db="UniProtKB">
        <authorList>
            <consortium name="EnsemblMetazoa"/>
        </authorList>
    </citation>
    <scope>IDENTIFICATION</scope>
</reference>
<dbReference type="SMART" id="SM00645">
    <property type="entry name" value="Pept_C1"/>
    <property type="match status" value="1"/>
</dbReference>
<keyword evidence="2" id="KW-1015">Disulfide bond</keyword>
<evidence type="ECO:0000256" key="2">
    <source>
        <dbReference type="ARBA" id="ARBA00023157"/>
    </source>
</evidence>
<evidence type="ECO:0000313" key="6">
    <source>
        <dbReference type="Proteomes" id="UP000007110"/>
    </source>
</evidence>
<dbReference type="OrthoDB" id="3789175at2759"/>
<evidence type="ECO:0000256" key="1">
    <source>
        <dbReference type="ARBA" id="ARBA00008455"/>
    </source>
</evidence>
<dbReference type="Proteomes" id="UP000007110">
    <property type="component" value="Unassembled WGS sequence"/>
</dbReference>
<reference evidence="6" key="1">
    <citation type="submission" date="2015-02" db="EMBL/GenBank/DDBJ databases">
        <title>Genome sequencing for Strongylocentrotus purpuratus.</title>
        <authorList>
            <person name="Murali S."/>
            <person name="Liu Y."/>
            <person name="Vee V."/>
            <person name="English A."/>
            <person name="Wang M."/>
            <person name="Skinner E."/>
            <person name="Han Y."/>
            <person name="Muzny D.M."/>
            <person name="Worley K.C."/>
            <person name="Gibbs R.A."/>
        </authorList>
    </citation>
    <scope>NUCLEOTIDE SEQUENCE</scope>
</reference>
<dbReference type="GO" id="GO:0005615">
    <property type="term" value="C:extracellular space"/>
    <property type="evidence" value="ECO:0000318"/>
    <property type="project" value="GO_Central"/>
</dbReference>
<dbReference type="KEGG" id="spu:576792"/>
<proteinExistence type="inferred from homology"/>
<dbReference type="GO" id="GO:0006508">
    <property type="term" value="P:proteolysis"/>
    <property type="evidence" value="ECO:0007669"/>
    <property type="project" value="InterPro"/>
</dbReference>
<comment type="similarity">
    <text evidence="1">Belongs to the peptidase C1 family.</text>
</comment>
<feature type="chain" id="PRO_5029694223" description="SMB domain-containing protein" evidence="3">
    <location>
        <begin position="29"/>
        <end position="505"/>
    </location>
</feature>
<dbReference type="RefSeq" id="XP_030839062.1">
    <property type="nucleotide sequence ID" value="XM_030983202.1"/>
</dbReference>
<dbReference type="Gene3D" id="3.90.70.10">
    <property type="entry name" value="Cysteine proteinases"/>
    <property type="match status" value="1"/>
</dbReference>
<protein>
    <recommendedName>
        <fullName evidence="4">SMB domain-containing protein</fullName>
    </recommendedName>
</protein>
<dbReference type="Pfam" id="PF00112">
    <property type="entry name" value="Peptidase_C1"/>
    <property type="match status" value="2"/>
</dbReference>
<dbReference type="InterPro" id="IPR000668">
    <property type="entry name" value="Peptidase_C1A_C"/>
</dbReference>
<feature type="signal peptide" evidence="3">
    <location>
        <begin position="1"/>
        <end position="28"/>
    </location>
</feature>
<dbReference type="InterPro" id="IPR025661">
    <property type="entry name" value="Pept_asp_AS"/>
</dbReference>
<dbReference type="PROSITE" id="PS50958">
    <property type="entry name" value="SMB_2"/>
    <property type="match status" value="1"/>
</dbReference>
<dbReference type="InterPro" id="IPR038765">
    <property type="entry name" value="Papain-like_cys_pep_sf"/>
</dbReference>
<name>A0A7M7NN00_STRPU</name>
<dbReference type="PANTHER" id="PTHR12411">
    <property type="entry name" value="CYSTEINE PROTEASE FAMILY C1-RELATED"/>
    <property type="match status" value="1"/>
</dbReference>
<dbReference type="FunFam" id="3.90.70.10:FF:000548">
    <property type="entry name" value="Uncharacterized protein"/>
    <property type="match status" value="1"/>
</dbReference>